<evidence type="ECO:0000259" key="1">
    <source>
        <dbReference type="Pfam" id="PF01882"/>
    </source>
</evidence>
<dbReference type="Pfam" id="PF01882">
    <property type="entry name" value="DUF58"/>
    <property type="match status" value="1"/>
</dbReference>
<feature type="domain" description="DUF58" evidence="1">
    <location>
        <begin position="55"/>
        <end position="254"/>
    </location>
</feature>
<dbReference type="Proteomes" id="UP000221168">
    <property type="component" value="Unassembled WGS sequence"/>
</dbReference>
<keyword evidence="3" id="KW-1185">Reference proteome</keyword>
<dbReference type="AlphaFoldDB" id="A0A2G1QMM4"/>
<organism evidence="2 3">
    <name type="scientific">Zhengella mangrovi</name>
    <dbReference type="NCBI Taxonomy" id="1982044"/>
    <lineage>
        <taxon>Bacteria</taxon>
        <taxon>Pseudomonadati</taxon>
        <taxon>Pseudomonadota</taxon>
        <taxon>Alphaproteobacteria</taxon>
        <taxon>Hyphomicrobiales</taxon>
        <taxon>Notoacmeibacteraceae</taxon>
        <taxon>Zhengella</taxon>
    </lineage>
</organism>
<evidence type="ECO:0000313" key="2">
    <source>
        <dbReference type="EMBL" id="PHP66763.1"/>
    </source>
</evidence>
<dbReference type="PANTHER" id="PTHR33608">
    <property type="entry name" value="BLL2464 PROTEIN"/>
    <property type="match status" value="1"/>
</dbReference>
<comment type="caution">
    <text evidence="2">The sequence shown here is derived from an EMBL/GenBank/DDBJ whole genome shotgun (WGS) entry which is preliminary data.</text>
</comment>
<accession>A0A2G1QMM4</accession>
<protein>
    <submittedName>
        <fullName evidence="2">DUF58 domain-containing protein</fullName>
    </submittedName>
</protein>
<dbReference type="PANTHER" id="PTHR33608:SF12">
    <property type="entry name" value="DUF58 DOMAIN-CONTAINING PROTEIN"/>
    <property type="match status" value="1"/>
</dbReference>
<evidence type="ECO:0000313" key="3">
    <source>
        <dbReference type="Proteomes" id="UP000221168"/>
    </source>
</evidence>
<name>A0A2G1QMM4_9HYPH</name>
<dbReference type="RefSeq" id="WP_099306529.1">
    <property type="nucleotide sequence ID" value="NZ_PDVP01000006.1"/>
</dbReference>
<dbReference type="InterPro" id="IPR002881">
    <property type="entry name" value="DUF58"/>
</dbReference>
<dbReference type="OrthoDB" id="9776116at2"/>
<proteinExistence type="predicted"/>
<dbReference type="EMBL" id="PDVP01000006">
    <property type="protein sequence ID" value="PHP66763.1"/>
    <property type="molecule type" value="Genomic_DNA"/>
</dbReference>
<sequence>MAGAQGNGLDLTLDRLIALRGEALADGGRSLRGLTHFPGLVRGPKRGHGLDFDDLRLYAPGDDVRHIDWNVTARTGKPHTRLYREERERAITIAVDFRASMFTGSAMLRAVAAGELAAAVLWQAARDGDRTGAAAWSGGTVTANRPASGDKGALSCAGMLADGFSQARGAAGQETGTGLDRFLGWINGAGRAAGAALLVTGLDDPGDGFAAAIGEAGKRRKLAILHILDPLEVEALPPGRYSFASGGQAQRATMTRSGAEAVLSAMTEKRERLYRMIEAAGVPVFTHVAGQPVATALTALETRGWL</sequence>
<gene>
    <name evidence="2" type="ORF">CSC94_11680</name>
</gene>
<reference evidence="2 3" key="1">
    <citation type="submission" date="2017-10" db="EMBL/GenBank/DDBJ databases">
        <title>Sedimentibacterium mangrovi gen. nov., sp. nov., a novel member of family Phyllobacteriacea isolated from mangrove sediment.</title>
        <authorList>
            <person name="Liao H."/>
            <person name="Tian Y."/>
        </authorList>
    </citation>
    <scope>NUCLEOTIDE SEQUENCE [LARGE SCALE GENOMIC DNA]</scope>
    <source>
        <strain evidence="2 3">X9-2-2</strain>
    </source>
</reference>